<keyword evidence="2" id="KW-1185">Reference proteome</keyword>
<proteinExistence type="predicted"/>
<name>A0ABY5WUC7_LEICA</name>
<protein>
    <recommendedName>
        <fullName evidence="3">Transcriptional regulator</fullName>
    </recommendedName>
</protein>
<dbReference type="EMBL" id="CP081078">
    <property type="protein sequence ID" value="UWQ57819.1"/>
    <property type="molecule type" value="Genomic_DNA"/>
</dbReference>
<evidence type="ECO:0008006" key="3">
    <source>
        <dbReference type="Google" id="ProtNLM"/>
    </source>
</evidence>
<sequence>MTEALDTIRRRSPATAVQAGPLAKYGPLFDWLDRRCNAIDPGPIRDLLRNHIIKHDALSRGDTVLGYEIKERRYHSVHSLSEETNIPRVRMSRMLQKLGKIPAGAIHAE</sequence>
<evidence type="ECO:0000313" key="2">
    <source>
        <dbReference type="Proteomes" id="UP001058184"/>
    </source>
</evidence>
<organism evidence="1 2">
    <name type="scientific">Leisingera caerulea</name>
    <name type="common">Phaeobacter caeruleus</name>
    <dbReference type="NCBI Taxonomy" id="506591"/>
    <lineage>
        <taxon>Bacteria</taxon>
        <taxon>Pseudomonadati</taxon>
        <taxon>Pseudomonadota</taxon>
        <taxon>Alphaproteobacteria</taxon>
        <taxon>Rhodobacterales</taxon>
        <taxon>Roseobacteraceae</taxon>
        <taxon>Leisingera</taxon>
    </lineage>
</organism>
<dbReference type="Proteomes" id="UP001058184">
    <property type="component" value="Chromosome"/>
</dbReference>
<accession>A0ABY5WUC7</accession>
<gene>
    <name evidence="1" type="ORF">K3722_15175</name>
</gene>
<dbReference type="RefSeq" id="WP_260001667.1">
    <property type="nucleotide sequence ID" value="NZ_CP081078.1"/>
</dbReference>
<reference evidence="1" key="1">
    <citation type="submission" date="2021-08" db="EMBL/GenBank/DDBJ databases">
        <authorList>
            <person name="Nwanade C."/>
            <person name="Wang M."/>
            <person name="Masoudi A."/>
            <person name="Yu Z."/>
            <person name="Liu J."/>
        </authorList>
    </citation>
    <scope>NUCLEOTIDE SEQUENCE</scope>
    <source>
        <strain evidence="1">S141</strain>
    </source>
</reference>
<evidence type="ECO:0000313" key="1">
    <source>
        <dbReference type="EMBL" id="UWQ57819.1"/>
    </source>
</evidence>